<dbReference type="Proteomes" id="UP000504629">
    <property type="component" value="Unplaced"/>
</dbReference>
<dbReference type="Gene3D" id="3.40.50.720">
    <property type="entry name" value="NAD(P)-binding Rossmann-like Domain"/>
    <property type="match status" value="1"/>
</dbReference>
<dbReference type="PANTHER" id="PTHR44229:SF8">
    <property type="entry name" value="ALCOHOL DEHYDROGENASE-RELATED"/>
    <property type="match status" value="1"/>
</dbReference>
<name>A0A6J2K9I3_BOMMA</name>
<dbReference type="SUPFAM" id="SSF51735">
    <property type="entry name" value="NAD(P)-binding Rossmann-fold domains"/>
    <property type="match status" value="1"/>
</dbReference>
<dbReference type="GeneID" id="114248055"/>
<dbReference type="AlphaFoldDB" id="A0A6J2K9I3"/>
<evidence type="ECO:0000313" key="5">
    <source>
        <dbReference type="RefSeq" id="XP_028036974.1"/>
    </source>
</evidence>
<dbReference type="PANTHER" id="PTHR44229">
    <property type="entry name" value="15-HYDROXYPROSTAGLANDIN DEHYDROGENASE [NAD(+)]"/>
    <property type="match status" value="1"/>
</dbReference>
<dbReference type="InterPro" id="IPR002347">
    <property type="entry name" value="SDR_fam"/>
</dbReference>
<dbReference type="GO" id="GO:0005737">
    <property type="term" value="C:cytoplasm"/>
    <property type="evidence" value="ECO:0007669"/>
    <property type="project" value="TreeGrafter"/>
</dbReference>
<dbReference type="Pfam" id="PF00106">
    <property type="entry name" value="adh_short"/>
    <property type="match status" value="1"/>
</dbReference>
<proteinExistence type="inferred from homology"/>
<organism evidence="4 5">
    <name type="scientific">Bombyx mandarina</name>
    <name type="common">Wild silk moth</name>
    <name type="synonym">Wild silkworm</name>
    <dbReference type="NCBI Taxonomy" id="7092"/>
    <lineage>
        <taxon>Eukaryota</taxon>
        <taxon>Metazoa</taxon>
        <taxon>Ecdysozoa</taxon>
        <taxon>Arthropoda</taxon>
        <taxon>Hexapoda</taxon>
        <taxon>Insecta</taxon>
        <taxon>Pterygota</taxon>
        <taxon>Neoptera</taxon>
        <taxon>Endopterygota</taxon>
        <taxon>Lepidoptera</taxon>
        <taxon>Glossata</taxon>
        <taxon>Ditrysia</taxon>
        <taxon>Bombycoidea</taxon>
        <taxon>Bombycidae</taxon>
        <taxon>Bombycinae</taxon>
        <taxon>Bombyx</taxon>
    </lineage>
</organism>
<sequence length="247" mass="27219">MEVDLKNKIVVVTGGATGIGYSIAENFSKQSATVIILDLNEDAGKQAIERLGIDKTVFVKCDLKTDIDRAFNEIVEKYKRIDVLVNNAGVGGTDYKTCIDINFTACVTLSLKLYHYNMSRDERSESTIINISSILGYRISQFIPIYQATKAGMITFTRSLGHEGNLQKSGVRVVALCPGFTKTNLTRPFFEEDTSSIPADLLAYAMAHTWQEPSDVGSASLEVFKRAPSGSIWLIEGGNLEEILFQN</sequence>
<dbReference type="PRINTS" id="PR00081">
    <property type="entry name" value="GDHRDH"/>
</dbReference>
<keyword evidence="2" id="KW-0560">Oxidoreductase</keyword>
<reference evidence="5" key="1">
    <citation type="submission" date="2025-08" db="UniProtKB">
        <authorList>
            <consortium name="RefSeq"/>
        </authorList>
    </citation>
    <scope>IDENTIFICATION</scope>
    <source>
        <tissue evidence="5">Silk gland</tissue>
    </source>
</reference>
<evidence type="ECO:0000256" key="3">
    <source>
        <dbReference type="RuleBase" id="RU000363"/>
    </source>
</evidence>
<protein>
    <submittedName>
        <fullName evidence="5">15-hydroxyprostaglandin dehydrogenase [NAD(+)]-like</fullName>
    </submittedName>
</protein>
<evidence type="ECO:0000313" key="4">
    <source>
        <dbReference type="Proteomes" id="UP000504629"/>
    </source>
</evidence>
<keyword evidence="4" id="KW-1185">Reference proteome</keyword>
<evidence type="ECO:0000256" key="2">
    <source>
        <dbReference type="ARBA" id="ARBA00023002"/>
    </source>
</evidence>
<dbReference type="InterPro" id="IPR036291">
    <property type="entry name" value="NAD(P)-bd_dom_sf"/>
</dbReference>
<evidence type="ECO:0000256" key="1">
    <source>
        <dbReference type="ARBA" id="ARBA00006484"/>
    </source>
</evidence>
<accession>A0A6J2K9I3</accession>
<dbReference type="OrthoDB" id="37659at2759"/>
<dbReference type="PRINTS" id="PR00080">
    <property type="entry name" value="SDRFAMILY"/>
</dbReference>
<comment type="similarity">
    <text evidence="1 3">Belongs to the short-chain dehydrogenases/reductases (SDR) family.</text>
</comment>
<dbReference type="RefSeq" id="XP_028036974.1">
    <property type="nucleotide sequence ID" value="XM_028181173.1"/>
</dbReference>
<dbReference type="GO" id="GO:0016616">
    <property type="term" value="F:oxidoreductase activity, acting on the CH-OH group of donors, NAD or NADP as acceptor"/>
    <property type="evidence" value="ECO:0007669"/>
    <property type="project" value="TreeGrafter"/>
</dbReference>
<gene>
    <name evidence="5" type="primary">LOC114248055</name>
</gene>
<dbReference type="KEGG" id="bman:114248055"/>